<reference evidence="1 2" key="2">
    <citation type="journal article" date="2011" name="J. Bacteriol.">
        <title>Complete genome sequence of strain HTCC2503T of Parvularcula bermudensis, the type species of the order "Parvularculales" in the class Alphaproteobacteria.</title>
        <authorList>
            <person name="Oh H.M."/>
            <person name="Kang I."/>
            <person name="Vergin K.L."/>
            <person name="Kang D."/>
            <person name="Rhee K.H."/>
            <person name="Giovannoni S.J."/>
            <person name="Cho J.C."/>
        </authorList>
    </citation>
    <scope>NUCLEOTIDE SEQUENCE [LARGE SCALE GENOMIC DNA]</scope>
    <source>
        <strain evidence="2">ATCC BAA-594 / HTCC2503 / KCTC 12087</strain>
    </source>
</reference>
<dbReference type="eggNOG" id="COG0419">
    <property type="taxonomic scope" value="Bacteria"/>
</dbReference>
<dbReference type="KEGG" id="pbr:PB2503_06112"/>
<keyword evidence="2" id="KW-1185">Reference proteome</keyword>
<accession>E0THJ4</accession>
<dbReference type="EMBL" id="CP002156">
    <property type="protein sequence ID" value="ADM09290.1"/>
    <property type="molecule type" value="Genomic_DNA"/>
</dbReference>
<proteinExistence type="predicted"/>
<reference evidence="2" key="1">
    <citation type="submission" date="2010-08" db="EMBL/GenBank/DDBJ databases">
        <title>Genome sequence of Parvularcula bermudensis HTCC2503.</title>
        <authorList>
            <person name="Kang D.-M."/>
            <person name="Oh H.-M."/>
            <person name="Cho J.-C."/>
        </authorList>
    </citation>
    <scope>NUCLEOTIDE SEQUENCE [LARGE SCALE GENOMIC DNA]</scope>
    <source>
        <strain evidence="2">ATCC BAA-594 / HTCC2503 / KCTC 12087</strain>
    </source>
</reference>
<protein>
    <submittedName>
        <fullName evidence="1">Uncharacterized protein</fullName>
    </submittedName>
</protein>
<dbReference type="AlphaFoldDB" id="E0THJ4"/>
<dbReference type="HOGENOM" id="CLU_2155899_0_0_5"/>
<organism evidence="1 2">
    <name type="scientific">Parvularcula bermudensis (strain ATCC BAA-594 / HTCC2503 / KCTC 12087)</name>
    <dbReference type="NCBI Taxonomy" id="314260"/>
    <lineage>
        <taxon>Bacteria</taxon>
        <taxon>Pseudomonadati</taxon>
        <taxon>Pseudomonadota</taxon>
        <taxon>Alphaproteobacteria</taxon>
        <taxon>Parvularculales</taxon>
        <taxon>Parvularculaceae</taxon>
        <taxon>Parvularcula</taxon>
    </lineage>
</organism>
<sequence>MPLLLMEKMNFAESSNVFLKNSAVLAILLAALKDDKFFHTRFVLFDNVEDKGTESKRSHLFQKLIVEKTTEVEKPFQVIFTTSMMNPELDMEDYVIGPHYTHSKRTLDFDA</sequence>
<gene>
    <name evidence="1" type="ordered locus">PB2503_06112</name>
</gene>
<evidence type="ECO:0000313" key="1">
    <source>
        <dbReference type="EMBL" id="ADM09290.1"/>
    </source>
</evidence>
<dbReference type="STRING" id="314260.PB2503_06112"/>
<name>E0THJ4_PARBH</name>
<dbReference type="Proteomes" id="UP000001302">
    <property type="component" value="Chromosome"/>
</dbReference>
<evidence type="ECO:0000313" key="2">
    <source>
        <dbReference type="Proteomes" id="UP000001302"/>
    </source>
</evidence>